<dbReference type="InterPro" id="IPR016039">
    <property type="entry name" value="Thiolase-like"/>
</dbReference>
<organism evidence="14 15">
    <name type="scientific">Talaromyces islandicus</name>
    <name type="common">Penicillium islandicum</name>
    <dbReference type="NCBI Taxonomy" id="28573"/>
    <lineage>
        <taxon>Eukaryota</taxon>
        <taxon>Fungi</taxon>
        <taxon>Dikarya</taxon>
        <taxon>Ascomycota</taxon>
        <taxon>Pezizomycotina</taxon>
        <taxon>Eurotiomycetes</taxon>
        <taxon>Eurotiomycetidae</taxon>
        <taxon>Eurotiales</taxon>
        <taxon>Trichocomaceae</taxon>
        <taxon>Talaromyces</taxon>
        <taxon>Talaromyces sect. Islandici</taxon>
    </lineage>
</organism>
<feature type="region of interest" description="N-terminal hotdog fold" evidence="9">
    <location>
        <begin position="954"/>
        <end position="1091"/>
    </location>
</feature>
<dbReference type="InterPro" id="IPR049552">
    <property type="entry name" value="PKS_DH_N"/>
</dbReference>
<dbReference type="InterPro" id="IPR001227">
    <property type="entry name" value="Ac_transferase_dom_sf"/>
</dbReference>
<dbReference type="GO" id="GO:0032259">
    <property type="term" value="P:methylation"/>
    <property type="evidence" value="ECO:0007669"/>
    <property type="project" value="UniProtKB-KW"/>
</dbReference>
<evidence type="ECO:0000256" key="1">
    <source>
        <dbReference type="ARBA" id="ARBA00022450"/>
    </source>
</evidence>
<keyword evidence="7" id="KW-0511">Multifunctional enzyme</keyword>
<evidence type="ECO:0000256" key="7">
    <source>
        <dbReference type="ARBA" id="ARBA00023268"/>
    </source>
</evidence>
<dbReference type="SUPFAM" id="SSF56801">
    <property type="entry name" value="Acetyl-CoA synthetase-like"/>
    <property type="match status" value="1"/>
</dbReference>
<dbReference type="SUPFAM" id="SSF47336">
    <property type="entry name" value="ACP-like"/>
    <property type="match status" value="2"/>
</dbReference>
<dbReference type="PROSITE" id="PS00455">
    <property type="entry name" value="AMP_BINDING"/>
    <property type="match status" value="1"/>
</dbReference>
<evidence type="ECO:0000256" key="3">
    <source>
        <dbReference type="ARBA" id="ARBA00022598"/>
    </source>
</evidence>
<evidence type="ECO:0000313" key="15">
    <source>
        <dbReference type="Proteomes" id="UP000054383"/>
    </source>
</evidence>
<reference evidence="14 15" key="1">
    <citation type="submission" date="2015-04" db="EMBL/GenBank/DDBJ databases">
        <authorList>
            <person name="Syromyatnikov M.Y."/>
            <person name="Popov V.N."/>
        </authorList>
    </citation>
    <scope>NUCLEOTIDE SEQUENCE [LARGE SCALE GENOMIC DNA]</scope>
    <source>
        <strain evidence="14">WF-38-12</strain>
    </source>
</reference>
<dbReference type="NCBIfam" id="TIGR01733">
    <property type="entry name" value="AA-adenyl-dom"/>
    <property type="match status" value="1"/>
</dbReference>
<dbReference type="Pfam" id="PF00668">
    <property type="entry name" value="Condensation"/>
    <property type="match status" value="1"/>
</dbReference>
<keyword evidence="1" id="KW-0596">Phosphopantetheine</keyword>
<dbReference type="InterPro" id="IPR014031">
    <property type="entry name" value="Ketoacyl_synth_C"/>
</dbReference>
<dbReference type="Gene3D" id="3.40.50.720">
    <property type="entry name" value="NAD(P)-binding Rossmann-like Domain"/>
    <property type="match status" value="2"/>
</dbReference>
<dbReference type="Pfam" id="PF21089">
    <property type="entry name" value="PKS_DH_N"/>
    <property type="match status" value="1"/>
</dbReference>
<dbReference type="PROSITE" id="PS50075">
    <property type="entry name" value="CARRIER"/>
    <property type="match status" value="2"/>
</dbReference>
<evidence type="ECO:0000256" key="2">
    <source>
        <dbReference type="ARBA" id="ARBA00022553"/>
    </source>
</evidence>
<feature type="region of interest" description="Disordered" evidence="10">
    <location>
        <begin position="2495"/>
        <end position="2533"/>
    </location>
</feature>
<dbReference type="Pfam" id="PF00550">
    <property type="entry name" value="PP-binding"/>
    <property type="match status" value="2"/>
</dbReference>
<dbReference type="SUPFAM" id="SSF51735">
    <property type="entry name" value="NAD(P)-binding Rossmann-fold domains"/>
    <property type="match status" value="2"/>
</dbReference>
<evidence type="ECO:0000313" key="14">
    <source>
        <dbReference type="EMBL" id="CRG86497.1"/>
    </source>
</evidence>
<dbReference type="Pfam" id="PF00109">
    <property type="entry name" value="ketoacyl-synt"/>
    <property type="match status" value="1"/>
</dbReference>
<evidence type="ECO:0000259" key="11">
    <source>
        <dbReference type="PROSITE" id="PS50075"/>
    </source>
</evidence>
<dbReference type="CDD" id="cd19532">
    <property type="entry name" value="C_PKS-NRPS"/>
    <property type="match status" value="1"/>
</dbReference>
<dbReference type="GO" id="GO:0008168">
    <property type="term" value="F:methyltransferase activity"/>
    <property type="evidence" value="ECO:0007669"/>
    <property type="project" value="UniProtKB-KW"/>
</dbReference>
<dbReference type="InterPro" id="IPR013217">
    <property type="entry name" value="Methyltransf_12"/>
</dbReference>
<dbReference type="SMART" id="SM00827">
    <property type="entry name" value="PKS_AT"/>
    <property type="match status" value="1"/>
</dbReference>
<keyword evidence="15" id="KW-1185">Reference proteome</keyword>
<dbReference type="InterPro" id="IPR049551">
    <property type="entry name" value="PKS_DH_C"/>
</dbReference>
<dbReference type="Pfam" id="PF08242">
    <property type="entry name" value="Methyltransf_12"/>
    <property type="match status" value="1"/>
</dbReference>
<dbReference type="PROSITE" id="PS52019">
    <property type="entry name" value="PKS_MFAS_DH"/>
    <property type="match status" value="1"/>
</dbReference>
<dbReference type="SMART" id="SM00823">
    <property type="entry name" value="PKS_PP"/>
    <property type="match status" value="2"/>
</dbReference>
<dbReference type="Pfam" id="PF00698">
    <property type="entry name" value="Acyl_transf_1"/>
    <property type="match status" value="1"/>
</dbReference>
<accession>A0A0U1LSW9</accession>
<dbReference type="Pfam" id="PF08659">
    <property type="entry name" value="KR"/>
    <property type="match status" value="1"/>
</dbReference>
<dbReference type="OrthoDB" id="329835at2759"/>
<feature type="domain" description="Ketosynthase family 3 (KS3)" evidence="12">
    <location>
        <begin position="16"/>
        <end position="445"/>
    </location>
</feature>
<dbReference type="InterPro" id="IPR013968">
    <property type="entry name" value="PKS_KR"/>
</dbReference>
<dbReference type="GO" id="GO:0004315">
    <property type="term" value="F:3-oxoacyl-[acyl-carrier-protein] synthase activity"/>
    <property type="evidence" value="ECO:0007669"/>
    <property type="project" value="InterPro"/>
</dbReference>
<dbReference type="Gene3D" id="3.10.129.110">
    <property type="entry name" value="Polyketide synthase dehydratase"/>
    <property type="match status" value="1"/>
</dbReference>
<feature type="domain" description="PKS/mFAS DH" evidence="13">
    <location>
        <begin position="954"/>
        <end position="1261"/>
    </location>
</feature>
<dbReference type="InterPro" id="IPR050091">
    <property type="entry name" value="PKS_NRPS_Biosynth_Enz"/>
</dbReference>
<dbReference type="InterPro" id="IPR023213">
    <property type="entry name" value="CAT-like_dom_sf"/>
</dbReference>
<feature type="compositionally biased region" description="Basic and acidic residues" evidence="10">
    <location>
        <begin position="2496"/>
        <end position="2518"/>
    </location>
</feature>
<dbReference type="SUPFAM" id="SSF53901">
    <property type="entry name" value="Thiolase-like"/>
    <property type="match status" value="1"/>
</dbReference>
<dbReference type="Pfam" id="PF02801">
    <property type="entry name" value="Ketoacyl-synt_C"/>
    <property type="match status" value="1"/>
</dbReference>
<dbReference type="Pfam" id="PF16197">
    <property type="entry name" value="KAsynt_C_assoc"/>
    <property type="match status" value="1"/>
</dbReference>
<keyword evidence="5" id="KW-0808">Transferase</keyword>
<protein>
    <submittedName>
        <fullName evidence="14">Nonribosomal peptide synthetase 14</fullName>
    </submittedName>
</protein>
<feature type="region of interest" description="Disordered" evidence="10">
    <location>
        <begin position="2550"/>
        <end position="2600"/>
    </location>
</feature>
<dbReference type="SMART" id="SM00826">
    <property type="entry name" value="PKS_DH"/>
    <property type="match status" value="1"/>
</dbReference>
<dbReference type="SUPFAM" id="SSF52777">
    <property type="entry name" value="CoA-dependent acyltransferases"/>
    <property type="match status" value="2"/>
</dbReference>
<dbReference type="SMART" id="SM00825">
    <property type="entry name" value="PKS_KS"/>
    <property type="match status" value="1"/>
</dbReference>
<dbReference type="InterPro" id="IPR014030">
    <property type="entry name" value="Ketoacyl_synth_N"/>
</dbReference>
<dbReference type="InterPro" id="IPR020841">
    <property type="entry name" value="PKS_Beta-ketoAc_synthase_dom"/>
</dbReference>
<dbReference type="PANTHER" id="PTHR43775:SF20">
    <property type="entry name" value="HYBRID PKS-NRPS SYNTHETASE APDA"/>
    <property type="match status" value="1"/>
</dbReference>
<dbReference type="CDD" id="cd00833">
    <property type="entry name" value="PKS"/>
    <property type="match status" value="1"/>
</dbReference>
<dbReference type="InterPro" id="IPR036291">
    <property type="entry name" value="NAD(P)-bd_dom_sf"/>
</dbReference>
<evidence type="ECO:0000259" key="13">
    <source>
        <dbReference type="PROSITE" id="PS52019"/>
    </source>
</evidence>
<keyword evidence="3" id="KW-0436">Ligase</keyword>
<dbReference type="Gene3D" id="3.30.300.30">
    <property type="match status" value="1"/>
</dbReference>
<dbReference type="InterPro" id="IPR057326">
    <property type="entry name" value="KR_dom"/>
</dbReference>
<dbReference type="InterPro" id="IPR042099">
    <property type="entry name" value="ANL_N_sf"/>
</dbReference>
<dbReference type="Pfam" id="PF14765">
    <property type="entry name" value="PS-DH"/>
    <property type="match status" value="1"/>
</dbReference>
<dbReference type="InterPro" id="IPR009081">
    <property type="entry name" value="PP-bd_ACP"/>
</dbReference>
<evidence type="ECO:0000256" key="4">
    <source>
        <dbReference type="ARBA" id="ARBA00022603"/>
    </source>
</evidence>
<comment type="similarity">
    <text evidence="8">In the C-terminal section; belongs to the NRP synthetase family.</text>
</comment>
<dbReference type="SUPFAM" id="SSF55048">
    <property type="entry name" value="Probable ACP-binding domain of malonyl-CoA ACP transacylase"/>
    <property type="match status" value="1"/>
</dbReference>
<name>A0A0U1LSW9_TALIS</name>
<dbReference type="InterPro" id="IPR000873">
    <property type="entry name" value="AMP-dep_synth/lig_dom"/>
</dbReference>
<dbReference type="InterPro" id="IPR016036">
    <property type="entry name" value="Malonyl_transacylase_ACP-bd"/>
</dbReference>
<dbReference type="Pfam" id="PF07993">
    <property type="entry name" value="NAD_binding_4"/>
    <property type="match status" value="1"/>
</dbReference>
<evidence type="ECO:0000256" key="5">
    <source>
        <dbReference type="ARBA" id="ARBA00022679"/>
    </source>
</evidence>
<dbReference type="InterPro" id="IPR010071">
    <property type="entry name" value="AA_adenyl_dom"/>
</dbReference>
<dbReference type="GO" id="GO:0016874">
    <property type="term" value="F:ligase activity"/>
    <property type="evidence" value="ECO:0007669"/>
    <property type="project" value="UniProtKB-KW"/>
</dbReference>
<dbReference type="SUPFAM" id="SSF52151">
    <property type="entry name" value="FabD/lysophospholipase-like"/>
    <property type="match status" value="1"/>
</dbReference>
<keyword evidence="6" id="KW-0677">Repeat</keyword>
<dbReference type="Gene3D" id="3.40.47.10">
    <property type="match status" value="1"/>
</dbReference>
<feature type="active site" description="Proton acceptor; for dehydratase activity" evidence="9">
    <location>
        <position position="986"/>
    </location>
</feature>
<feature type="active site" description="Proton donor; for dehydratase activity" evidence="9">
    <location>
        <position position="1165"/>
    </location>
</feature>
<dbReference type="InterPro" id="IPR018201">
    <property type="entry name" value="Ketoacyl_synth_AS"/>
</dbReference>
<feature type="compositionally biased region" description="Basic and acidic residues" evidence="10">
    <location>
        <begin position="2585"/>
        <end position="2600"/>
    </location>
</feature>
<dbReference type="CDD" id="cd05930">
    <property type="entry name" value="A_NRPS"/>
    <property type="match status" value="1"/>
</dbReference>
<dbReference type="InterPro" id="IPR014043">
    <property type="entry name" value="Acyl_transferase_dom"/>
</dbReference>
<dbReference type="InterPro" id="IPR020845">
    <property type="entry name" value="AMP-binding_CS"/>
</dbReference>
<dbReference type="InterPro" id="IPR020807">
    <property type="entry name" value="PKS_DH"/>
</dbReference>
<keyword evidence="4" id="KW-0489">Methyltransferase</keyword>
<dbReference type="OMA" id="ETDVHHA"/>
<dbReference type="GO" id="GO:0004312">
    <property type="term" value="F:fatty acid synthase activity"/>
    <property type="evidence" value="ECO:0007669"/>
    <property type="project" value="TreeGrafter"/>
</dbReference>
<dbReference type="PANTHER" id="PTHR43775">
    <property type="entry name" value="FATTY ACID SYNTHASE"/>
    <property type="match status" value="1"/>
</dbReference>
<dbReference type="InterPro" id="IPR036736">
    <property type="entry name" value="ACP-like_sf"/>
</dbReference>
<dbReference type="Gene3D" id="3.30.559.30">
    <property type="entry name" value="Nonribosomal peptide synthetase, condensation domain"/>
    <property type="match status" value="1"/>
</dbReference>
<dbReference type="InterPro" id="IPR045851">
    <property type="entry name" value="AMP-bd_C_sf"/>
</dbReference>
<dbReference type="GO" id="GO:0006633">
    <property type="term" value="P:fatty acid biosynthetic process"/>
    <property type="evidence" value="ECO:0007669"/>
    <property type="project" value="InterPro"/>
</dbReference>
<dbReference type="InterPro" id="IPR013120">
    <property type="entry name" value="FAR_NAD-bd"/>
</dbReference>
<dbReference type="PROSITE" id="PS00606">
    <property type="entry name" value="KS3_1"/>
    <property type="match status" value="1"/>
</dbReference>
<evidence type="ECO:0000256" key="8">
    <source>
        <dbReference type="ARBA" id="ARBA00029443"/>
    </source>
</evidence>
<dbReference type="Gene3D" id="3.40.366.10">
    <property type="entry name" value="Malonyl-Coenzyme A Acyl Carrier Protein, domain 2"/>
    <property type="match status" value="1"/>
</dbReference>
<dbReference type="InterPro" id="IPR001242">
    <property type="entry name" value="Condensation_dom"/>
</dbReference>
<dbReference type="STRING" id="28573.A0A0U1LSW9"/>
<feature type="compositionally biased region" description="Low complexity" evidence="10">
    <location>
        <begin position="2556"/>
        <end position="2572"/>
    </location>
</feature>
<sequence length="4019" mass="438837">MTANDSNNQTKPQIPEEPVAIVGSSCRFPGSSNSPSKLWDLLRQPRDVLREFNPDRLNLQRFYHPDGDTHGSTDVKNKSYLLEEDSRLFDASFFTINPAEAAGMDPQQRILLETVYEAFESAGMTLEQLRGSLTAVHVGTMTNDYAGIQLRDLETIAKYNATGTANSIVSNRISYVFDLKGPSETIDTACSSSLVALHHATRGLLNGDCETAVVAGVNLIYDAASYIAESKLHMLSPDSQSRMWDKSANGYARGEGAAALLLKPLGRALRDGDHIEGVIRATGVNSDGQSPGITMPFAPTQAALIRQTYRRAGLDPEKDRPQYFECHGTGTPAGDPVEARAISEAFKPSVDNPIYVGSIKTVIGHLEGCAGLAGVMKVVLALKNRKIPPNMLFNELNPAIVPFYGPLQIPKKVLPWPELPDNTPIRASVNSFGFGGTNAHVIIEGFESSTPSADSGKSEEGTLGPLLFSAGSGASLLRTVQAYVQYLDQNPSVDLRDLSWLLQTRRSTHRVRTHFSGASFDAILENMIKFVNNNEKTPSAEVGHQPKLINPKEIPGILGVFTGQGAQWPQMGKELIGKSPIFRRTLEDCDATLHALPSTDIPEWSLVKELMADSSSSRVAEAAISQPLCTAVQLGLVNMLKASGINFDAVVGHSSGEIAATYASGIINLQAAVQISYYRGFHAKLAKGEKGQQGGMLAAGLTLDKAKQICLREDFVGRLQVAASNAPQTVTLSGDLDAIEEVKKYLDEENVFARQLKVDTAYHSHHMKPCAKPYLKSLLACNIEVRKPTPGQCIWSSSVRGDTGLLKGDLSALKGPYWVANMIQTVLFSQAVESSIWHGGPWDLAIEVGPHPALKGPTEQTLKAVYGVVPLYTGVLKRGASDVEAYSDAIGAAWSQLGPSFVDFAGYRKSFYESEPPTPKVIKDLPCYSWDHDKVYWRESRISKRYRTGRDQTHELLGRRTPDDNEFELRWRNVLKLSEMPWLRGHEVLEEVLLPGAAYVSIAVEASKHIATSKGKSIQLLEVEDVAIQRPVVVPDNKEGVETLFTARLLPGSPSDNVLKALFSYYICNDQSTGTMVHTCSGRLSVHLGEAQEDVLPQRDPVPQNLVNINTDRAYGMFKDIGLNYTGVFRSIKESSRTLQYSAATGIWPEGSLSDQYLVHPAMLDVAFQTLFIARAHPASRLITSALLPSHIERIRVSPSLPILRAREHGDGIKADFDCWVVHQTASSLTGDLNIYDKVSGKTFLQIEGLTTRMVGEQNSSGDRPVFTKTVWGRDGSLGLDEPERDPVGDAQGLSLAEAAERMALYYMKRVVKEIVPEERTKFQWYHQRMFEAFEQHLVNVSSGSHPMLKSEWLNDDTSVMDELDHKHPTSIDLKLLRACGENMPDVVREKTQLLEVMSKDDMLNRFYMDNCAARINNDIAKVVKQISFKFPRANILEIGAGTGGTTWSILKDINDAYDSYTFTDISSGFFPKAAEKFSDFANKMVFKTLDIEKQPSEQGFAENSYDVIVAANVLHATRSLEITLQNARSLLRPGGYLILMEITNPESLRTTFIFGGFSGWWLSEEPHRKLGPVVTAMDWDTVLNDTGYSGADMVIHDLAEESKHLTSLIVSQAVDDDFLRLREPLSNLADMSAPTESVLVIGGKKLLASKMINEINKLLPKSWKRQISTVSSVDDIDTNKLTPGTEVISLQELDDPLFSNPMTAERMSTIQNLMMSAKTLLWVTTAGKSHAPRASMFHGIARIVPSELQHLQIQVLGLEAGLTPAVATRHCVEAFLRLRETSGVTREMLWAIEPEVEIMADGQVLIPRVVPDETLNQTYNASRRAVTKTVDATDLAIEAVVGPTKIMLQTAELQAGEAKIPIQVKFALHLPAADGKELYVVYGQRQNDASSLLLAVAKSNSSIVNVDSKYVVSLGDQNCEPSTLNVLAIYLIGRAIATLSKQIGPVLLNEPEELLATIVATEADKQGTKAYFMSSKKNVPVGWIEVHANASKRAIQKAIPHDVQLFISCSDIQASGNTVKSSMPFHCVEKQLDAHLLLDALESTAFKPGSLLEEAHRYASQLIGRNEVPSECEVLPASNLPLADMLSLVHKKYITDWQQRESLVVSVPPLDLQGIFKADKTYLMVGAAGGLGLSICEWMIRNGARNLIITSRKPQVDQNMIEEASRVGATVKVMAMDVSSKESVAEVVQQAQEVMPPIAGVCNAAMVLSDKMFLDMDVDQLNGTLAAKVYGTEHLDVVFSESPLDFFIVLSSTATTIGNIGQANYHVANLFMASLVAQRRARGLAGSVIHIGYVADVGYVTRQDRERQLEQHFRNVRLMALSETDVHHAFAEAVRGGQPGNTVGSPDIIMGLEPASVPLEPERQTLWLSNPCFGHLVPSSLQTDHNGQTGGSDCGSSVRRQVEEAQTEDEAIDAVLGGFCAKLEAILQLREGSVKENVQRAVIDLGIDSLVAVEIRTWFLKELGAEVPVVKILGGDTVLQICTTAAKKVMANAMKKKEGEGKREAGVEAASKTEEQKPVSAPTPTPAPAAPSLLDVPAKAFEPDSATISEIGDDSAFSNKGSSSSATGASSPKELSDSESVADASKDQRSLIRPETVRDERMSPAQARIWFLTKHLDDPSAYNMVFHYRVQGPLKIVRLRHALQVATGHHESLRTLFYSRLEDGQPMQGIMAASAYELKHVSGADETDLKKELALLKAREWSLENGRTFSVSVLSRAADEHDVVFGYHHIIMDVVGWYFFVRDLDRAYRMLPLDKNASGSYVDYSVMQLSQQTTAAAGEDLAFWQKELSTVPDPIPLLPIAAVSARPTESGRKVSHHEYLELDPAQISAVKETCEKLRISPFHFHVAVLRALIGGYTNIDDMCIGVVDANRGDERFAQTVGCFVNMLPVRVEGSSDTTFADVARNASRKALMAFAHSSTPLDTILDAVKAPRSSESTPLFQVAVNYRTGGVWDLPMGDCRMKLSLTDGKDAENPFDISLGIAETGKGCVIEMHCQKTLYSSDATRTLLDTYLRLMNTFCKNTHVKLKDCVIHDQAKVNEALKIGKGPRTDFGWPSTLSHRVLDICYRYPKDAAIQYKESLLSYEQLSSQVNSVAAAILGAGATKGSRVAVLCEPSADAIVSMLGVLHIGGVYIPMDVSLPTARHAAMVNGSGPILLLSHAATEHRVEDLFNETGSTIPELRVDTIAFEQKKATVPCAADPQNNAVLLFTSGSTGTPKGIMLSQANFVNHLALKTDRLHLGKEKVLQQSSMGFDMSLIQMFCALANGGCLVIAPAEMRRDPVELTDLVHNSHVSLTIATPSEYLAWLRYGSASLKDHDIWRHACMGGEPVSRHLKTEFGRLGLANLQLTNCYGPTEITAAATFETIRIDDQDDDSERARHAVGKALPNYSVRILDTAGRPQPVDHIGEICIGGAGVALGYMESPHQTKAKFTVDPVSGERLYLTGDKGRLLFDGTLLCLGRLDGDTQIKHRGLRIELQEVESALIHAADGLLSSVVVSARGSVLIAHATTAQGQAEATGSELTKILGRLKLPQYFIPVTIIILPTMPTTPNGKLDRKAIASLPLSQKVAGAEGQQEKMSIREGELRLLWERVLPNIATTTPLGPSSDFFLRGGNSMLLMKLQAAIKESIGIEISTRALYQASTLREMALCVDEQREEQADTLEHRFDWQTETSLPKWLLDQIEDLPKPTKPTAKPNGIDVLMTGATSFVGGRLLRSLVRSSSVRKVHCVAVLADEQDQLYQDSKVKCYTGSLLSSTLGLNKGERDQFARNVDVIIHAGSSGHCLNTYASLRTPNLVSLQFLASLALPRSIPLLLLSSNRVPLLSGNTALPPTSVAAFPPATDGREGYTATKWAGEVFLERLVGTVQKKAPRPWVASVHRPCVVVSEHAPNSDALNAILRYSASMKCVPHLDSAKGYLDFASVESIVDGMVESAIEMALGNVTEQSTIRFQHHSGGVKVPIGDFRIHMEKVYGGSFEEVHLEEWMHRAAAAGLDPLITAYMEGIIEAGAPIVFPYLGETA</sequence>
<dbReference type="InterPro" id="IPR049900">
    <property type="entry name" value="PKS_mFAS_DH"/>
</dbReference>
<dbReference type="Proteomes" id="UP000054383">
    <property type="component" value="Unassembled WGS sequence"/>
</dbReference>
<feature type="region of interest" description="C-terminal hotdog fold" evidence="9">
    <location>
        <begin position="1106"/>
        <end position="1261"/>
    </location>
</feature>
<proteinExistence type="inferred from homology"/>
<feature type="domain" description="Carrier" evidence="11">
    <location>
        <begin position="2411"/>
        <end position="2490"/>
    </location>
</feature>
<dbReference type="SMART" id="SM00822">
    <property type="entry name" value="PKS_KR"/>
    <property type="match status" value="1"/>
</dbReference>
<dbReference type="InterPro" id="IPR020806">
    <property type="entry name" value="PKS_PP-bd"/>
</dbReference>
<dbReference type="GO" id="GO:0009403">
    <property type="term" value="P:toxin biosynthetic process"/>
    <property type="evidence" value="ECO:0007669"/>
    <property type="project" value="UniProtKB-ARBA"/>
</dbReference>
<dbReference type="Gene3D" id="1.10.1200.10">
    <property type="entry name" value="ACP-like"/>
    <property type="match status" value="2"/>
</dbReference>
<dbReference type="Gene3D" id="3.30.559.10">
    <property type="entry name" value="Chloramphenicol acetyltransferase-like domain"/>
    <property type="match status" value="1"/>
</dbReference>
<dbReference type="SUPFAM" id="SSF53335">
    <property type="entry name" value="S-adenosyl-L-methionine-dependent methyltransferases"/>
    <property type="match status" value="1"/>
</dbReference>
<dbReference type="InterPro" id="IPR006162">
    <property type="entry name" value="Ppantetheine_attach_site"/>
</dbReference>
<dbReference type="Pfam" id="PF00501">
    <property type="entry name" value="AMP-binding"/>
    <property type="match status" value="1"/>
</dbReference>
<dbReference type="InterPro" id="IPR032821">
    <property type="entry name" value="PKS_assoc"/>
</dbReference>
<dbReference type="PROSITE" id="PS00012">
    <property type="entry name" value="PHOSPHOPANTETHEINE"/>
    <property type="match status" value="1"/>
</dbReference>
<dbReference type="EMBL" id="CVMT01000002">
    <property type="protein sequence ID" value="CRG86497.1"/>
    <property type="molecule type" value="Genomic_DNA"/>
</dbReference>
<dbReference type="InterPro" id="IPR042104">
    <property type="entry name" value="PKS_dehydratase_sf"/>
</dbReference>
<gene>
    <name evidence="14" type="ORF">PISL3812_03503</name>
</gene>
<dbReference type="CDD" id="cd02440">
    <property type="entry name" value="AdoMet_MTases"/>
    <property type="match status" value="1"/>
</dbReference>
<dbReference type="Gene3D" id="3.40.50.12780">
    <property type="entry name" value="N-terminal domain of ligase-like"/>
    <property type="match status" value="1"/>
</dbReference>
<dbReference type="InterPro" id="IPR029063">
    <property type="entry name" value="SAM-dependent_MTases_sf"/>
</dbReference>
<dbReference type="InterPro" id="IPR016035">
    <property type="entry name" value="Acyl_Trfase/lysoPLipase"/>
</dbReference>
<evidence type="ECO:0000256" key="10">
    <source>
        <dbReference type="SAM" id="MobiDB-lite"/>
    </source>
</evidence>
<dbReference type="Gene3D" id="3.40.50.150">
    <property type="entry name" value="Vaccinia Virus protein VP39"/>
    <property type="match status" value="1"/>
</dbReference>
<dbReference type="PROSITE" id="PS52004">
    <property type="entry name" value="KS3_2"/>
    <property type="match status" value="1"/>
</dbReference>
<feature type="domain" description="Carrier" evidence="11">
    <location>
        <begin position="3576"/>
        <end position="3655"/>
    </location>
</feature>
<evidence type="ECO:0000256" key="9">
    <source>
        <dbReference type="PROSITE-ProRule" id="PRU01363"/>
    </source>
</evidence>
<keyword evidence="2" id="KW-0597">Phosphoprotein</keyword>
<evidence type="ECO:0000259" key="12">
    <source>
        <dbReference type="PROSITE" id="PS52004"/>
    </source>
</evidence>
<evidence type="ECO:0000256" key="6">
    <source>
        <dbReference type="ARBA" id="ARBA00022737"/>
    </source>
</evidence>
<dbReference type="GO" id="GO:0031177">
    <property type="term" value="F:phosphopantetheine binding"/>
    <property type="evidence" value="ECO:0007669"/>
    <property type="project" value="InterPro"/>
</dbReference>